<name>A0A9Q3BEB1_9BASI</name>
<feature type="compositionally biased region" description="Polar residues" evidence="1">
    <location>
        <begin position="38"/>
        <end position="54"/>
    </location>
</feature>
<evidence type="ECO:0000313" key="2">
    <source>
        <dbReference type="EMBL" id="MBW0463638.1"/>
    </source>
</evidence>
<evidence type="ECO:0000256" key="1">
    <source>
        <dbReference type="SAM" id="MobiDB-lite"/>
    </source>
</evidence>
<proteinExistence type="predicted"/>
<dbReference type="EMBL" id="AVOT02000600">
    <property type="protein sequence ID" value="MBW0463638.1"/>
    <property type="molecule type" value="Genomic_DNA"/>
</dbReference>
<gene>
    <name evidence="2" type="ORF">O181_003353</name>
</gene>
<organism evidence="2 3">
    <name type="scientific">Austropuccinia psidii MF-1</name>
    <dbReference type="NCBI Taxonomy" id="1389203"/>
    <lineage>
        <taxon>Eukaryota</taxon>
        <taxon>Fungi</taxon>
        <taxon>Dikarya</taxon>
        <taxon>Basidiomycota</taxon>
        <taxon>Pucciniomycotina</taxon>
        <taxon>Pucciniomycetes</taxon>
        <taxon>Pucciniales</taxon>
        <taxon>Sphaerophragmiaceae</taxon>
        <taxon>Austropuccinia</taxon>
    </lineage>
</organism>
<dbReference type="Proteomes" id="UP000765509">
    <property type="component" value="Unassembled WGS sequence"/>
</dbReference>
<accession>A0A9Q3BEB1</accession>
<sequence length="218" mass="24720">MRKLLGHPNTSKLPNGWHPLMEKKNMILLTAEWRKKNPTTTQESAKNSPSSQKQQFKHEKVATSLEQGQRKSNRYKNLQPGLQNSKYSAGCHGKFISDGHKNDGITEKGGSHTKISEMISDILNGIPNLYIAINDMRSHISDENSSICKNLKTNSLSLSQMNEKLMCFEKVSRKIQTSNDENSFGNKLNEQSSIIQELGEKYSKFNIDDIIKTRIKKP</sequence>
<feature type="region of interest" description="Disordered" evidence="1">
    <location>
        <begin position="37"/>
        <end position="83"/>
    </location>
</feature>
<reference evidence="2" key="1">
    <citation type="submission" date="2021-03" db="EMBL/GenBank/DDBJ databases">
        <title>Draft genome sequence of rust myrtle Austropuccinia psidii MF-1, a brazilian biotype.</title>
        <authorList>
            <person name="Quecine M.C."/>
            <person name="Pachon D.M.R."/>
            <person name="Bonatelli M.L."/>
            <person name="Correr F.H."/>
            <person name="Franceschini L.M."/>
            <person name="Leite T.F."/>
            <person name="Margarido G.R.A."/>
            <person name="Almeida C.A."/>
            <person name="Ferrarezi J.A."/>
            <person name="Labate C.A."/>
        </authorList>
    </citation>
    <scope>NUCLEOTIDE SEQUENCE</scope>
    <source>
        <strain evidence="2">MF-1</strain>
    </source>
</reference>
<keyword evidence="3" id="KW-1185">Reference proteome</keyword>
<protein>
    <submittedName>
        <fullName evidence="2">Uncharacterized protein</fullName>
    </submittedName>
</protein>
<comment type="caution">
    <text evidence="2">The sequence shown here is derived from an EMBL/GenBank/DDBJ whole genome shotgun (WGS) entry which is preliminary data.</text>
</comment>
<evidence type="ECO:0000313" key="3">
    <source>
        <dbReference type="Proteomes" id="UP000765509"/>
    </source>
</evidence>
<dbReference type="AlphaFoldDB" id="A0A9Q3BEB1"/>